<dbReference type="OrthoDB" id="1305292at2759"/>
<gene>
    <name evidence="1" type="ORF">H5410_014769</name>
</gene>
<evidence type="ECO:0000313" key="1">
    <source>
        <dbReference type="EMBL" id="KAG5614945.1"/>
    </source>
</evidence>
<keyword evidence="2" id="KW-1185">Reference proteome</keyword>
<organism evidence="1 2">
    <name type="scientific">Solanum commersonii</name>
    <name type="common">Commerson's wild potato</name>
    <name type="synonym">Commerson's nightshade</name>
    <dbReference type="NCBI Taxonomy" id="4109"/>
    <lineage>
        <taxon>Eukaryota</taxon>
        <taxon>Viridiplantae</taxon>
        <taxon>Streptophyta</taxon>
        <taxon>Embryophyta</taxon>
        <taxon>Tracheophyta</taxon>
        <taxon>Spermatophyta</taxon>
        <taxon>Magnoliopsida</taxon>
        <taxon>eudicotyledons</taxon>
        <taxon>Gunneridae</taxon>
        <taxon>Pentapetalae</taxon>
        <taxon>asterids</taxon>
        <taxon>lamiids</taxon>
        <taxon>Solanales</taxon>
        <taxon>Solanaceae</taxon>
        <taxon>Solanoideae</taxon>
        <taxon>Solaneae</taxon>
        <taxon>Solanum</taxon>
    </lineage>
</organism>
<sequence>MTIARAPYLICNIVDVTRTKALNMSHGSVLSSHDRQARDDSVMACRFGMTELQLRIGGHLVTDEDMETLADCYLLIERAANL</sequence>
<proteinExistence type="predicted"/>
<dbReference type="EMBL" id="JACXVP010000003">
    <property type="protein sequence ID" value="KAG5614945.1"/>
    <property type="molecule type" value="Genomic_DNA"/>
</dbReference>
<comment type="caution">
    <text evidence="1">The sequence shown here is derived from an EMBL/GenBank/DDBJ whole genome shotgun (WGS) entry which is preliminary data.</text>
</comment>
<protein>
    <submittedName>
        <fullName evidence="1">Uncharacterized protein</fullName>
    </submittedName>
</protein>
<evidence type="ECO:0000313" key="2">
    <source>
        <dbReference type="Proteomes" id="UP000824120"/>
    </source>
</evidence>
<dbReference type="Proteomes" id="UP000824120">
    <property type="component" value="Chromosome 3"/>
</dbReference>
<dbReference type="AlphaFoldDB" id="A0A9J5ZRW6"/>
<reference evidence="1 2" key="1">
    <citation type="submission" date="2020-09" db="EMBL/GenBank/DDBJ databases">
        <title>De no assembly of potato wild relative species, Solanum commersonii.</title>
        <authorList>
            <person name="Cho K."/>
        </authorList>
    </citation>
    <scope>NUCLEOTIDE SEQUENCE [LARGE SCALE GENOMIC DNA]</scope>
    <source>
        <strain evidence="1">LZ3.2</strain>
        <tissue evidence="1">Leaf</tissue>
    </source>
</reference>
<name>A0A9J5ZRW6_SOLCO</name>
<accession>A0A9J5ZRW6</accession>